<dbReference type="CDD" id="cd21631">
    <property type="entry name" value="RHH_CopG_NikR-like"/>
    <property type="match status" value="1"/>
</dbReference>
<dbReference type="SUPFAM" id="SSF47598">
    <property type="entry name" value="Ribbon-helix-helix"/>
    <property type="match status" value="1"/>
</dbReference>
<reference evidence="2 3" key="1">
    <citation type="submission" date="2016-10" db="EMBL/GenBank/DDBJ databases">
        <authorList>
            <person name="de Groot N.N."/>
        </authorList>
    </citation>
    <scope>NUCLEOTIDE SEQUENCE [LARGE SCALE GENOMIC DNA]</scope>
    <source>
        <strain evidence="2 3">DSM 1041</strain>
    </source>
</reference>
<dbReference type="Gene3D" id="1.10.1220.10">
    <property type="entry name" value="Met repressor-like"/>
    <property type="match status" value="1"/>
</dbReference>
<dbReference type="InterPro" id="IPR013321">
    <property type="entry name" value="Arc_rbn_hlx_hlx"/>
</dbReference>
<feature type="domain" description="Ribbon-helix-helix protein CopG" evidence="1">
    <location>
        <begin position="5"/>
        <end position="43"/>
    </location>
</feature>
<evidence type="ECO:0000259" key="1">
    <source>
        <dbReference type="Pfam" id="PF01402"/>
    </source>
</evidence>
<accession>A0A1H6WU12</accession>
<dbReference type="AlphaFoldDB" id="A0A1H6WU12"/>
<evidence type="ECO:0000313" key="2">
    <source>
        <dbReference type="EMBL" id="SEJ19406.1"/>
    </source>
</evidence>
<dbReference type="InterPro" id="IPR010985">
    <property type="entry name" value="Ribbon_hlx_hlx"/>
</dbReference>
<organism evidence="2 3">
    <name type="scientific">Azotobacter beijerinckii</name>
    <dbReference type="NCBI Taxonomy" id="170623"/>
    <lineage>
        <taxon>Bacteria</taxon>
        <taxon>Pseudomonadati</taxon>
        <taxon>Pseudomonadota</taxon>
        <taxon>Gammaproteobacteria</taxon>
        <taxon>Pseudomonadales</taxon>
        <taxon>Pseudomonadaceae</taxon>
        <taxon>Azotobacter</taxon>
    </lineage>
</organism>
<dbReference type="STRING" id="170623.SAMN04244579_03450"/>
<gene>
    <name evidence="2" type="ORF">SAMN04244579_03450</name>
</gene>
<dbReference type="Pfam" id="PF01402">
    <property type="entry name" value="RHH_1"/>
    <property type="match status" value="1"/>
</dbReference>
<sequence>MKSARTTISLPPEQLEQLQALADRHGLSLAWVIRQAINEFLARIDQPVSFDPLASRKEG</sequence>
<evidence type="ECO:0000313" key="3">
    <source>
        <dbReference type="Proteomes" id="UP000199005"/>
    </source>
</evidence>
<dbReference type="InterPro" id="IPR002145">
    <property type="entry name" value="CopG"/>
</dbReference>
<dbReference type="Proteomes" id="UP000199005">
    <property type="component" value="Unassembled WGS sequence"/>
</dbReference>
<dbReference type="GO" id="GO:0006355">
    <property type="term" value="P:regulation of DNA-templated transcription"/>
    <property type="evidence" value="ECO:0007669"/>
    <property type="project" value="InterPro"/>
</dbReference>
<dbReference type="EMBL" id="FNYO01000049">
    <property type="protein sequence ID" value="SEJ19406.1"/>
    <property type="molecule type" value="Genomic_DNA"/>
</dbReference>
<name>A0A1H6WU12_9GAMM</name>
<proteinExistence type="predicted"/>
<protein>
    <submittedName>
        <fullName evidence="2">Ribbon-helix-helix protein, copG family</fullName>
    </submittedName>
</protein>
<dbReference type="RefSeq" id="WP_090901515.1">
    <property type="nucleotide sequence ID" value="NZ_FNYO01000049.1"/>
</dbReference>